<feature type="region of interest" description="Disordered" evidence="1">
    <location>
        <begin position="81"/>
        <end position="101"/>
    </location>
</feature>
<evidence type="ECO:0000256" key="1">
    <source>
        <dbReference type="SAM" id="MobiDB-lite"/>
    </source>
</evidence>
<dbReference type="Proteomes" id="UP001422759">
    <property type="component" value="Unassembled WGS sequence"/>
</dbReference>
<sequence>MIVALRVDAGTQNDERGRDERSEHTGQAGAGPVRGGRANLQFTWRPAGLVSSGRLRPRALPAGDGARPAGVRGLPLRQVQELAGGGGMTGPALMVPKEEPT</sequence>
<feature type="compositionally biased region" description="Basic and acidic residues" evidence="1">
    <location>
        <begin position="13"/>
        <end position="24"/>
    </location>
</feature>
<protein>
    <submittedName>
        <fullName evidence="2">Uncharacterized protein</fullName>
    </submittedName>
</protein>
<organism evidence="2 3">
    <name type="scientific">Kitasatospora kazusensis</name>
    <dbReference type="NCBI Taxonomy" id="407974"/>
    <lineage>
        <taxon>Bacteria</taxon>
        <taxon>Bacillati</taxon>
        <taxon>Actinomycetota</taxon>
        <taxon>Actinomycetes</taxon>
        <taxon>Kitasatosporales</taxon>
        <taxon>Streptomycetaceae</taxon>
        <taxon>Kitasatospora</taxon>
    </lineage>
</organism>
<dbReference type="EMBL" id="BAAANT010000005">
    <property type="protein sequence ID" value="GAA2135403.1"/>
    <property type="molecule type" value="Genomic_DNA"/>
</dbReference>
<feature type="region of interest" description="Disordered" evidence="1">
    <location>
        <begin position="1"/>
        <end position="38"/>
    </location>
</feature>
<keyword evidence="3" id="KW-1185">Reference proteome</keyword>
<name>A0ABP5KPZ6_9ACTN</name>
<proteinExistence type="predicted"/>
<feature type="region of interest" description="Disordered" evidence="1">
    <location>
        <begin position="54"/>
        <end position="73"/>
    </location>
</feature>
<accession>A0ABP5KPZ6</accession>
<comment type="caution">
    <text evidence="2">The sequence shown here is derived from an EMBL/GenBank/DDBJ whole genome shotgun (WGS) entry which is preliminary data.</text>
</comment>
<evidence type="ECO:0000313" key="2">
    <source>
        <dbReference type="EMBL" id="GAA2135403.1"/>
    </source>
</evidence>
<gene>
    <name evidence="2" type="ORF">GCM10009760_13900</name>
</gene>
<reference evidence="3" key="1">
    <citation type="journal article" date="2019" name="Int. J. Syst. Evol. Microbiol.">
        <title>The Global Catalogue of Microorganisms (GCM) 10K type strain sequencing project: providing services to taxonomists for standard genome sequencing and annotation.</title>
        <authorList>
            <consortium name="The Broad Institute Genomics Platform"/>
            <consortium name="The Broad Institute Genome Sequencing Center for Infectious Disease"/>
            <person name="Wu L."/>
            <person name="Ma J."/>
        </authorList>
    </citation>
    <scope>NUCLEOTIDE SEQUENCE [LARGE SCALE GENOMIC DNA]</scope>
    <source>
        <strain evidence="3">JCM 14560</strain>
    </source>
</reference>
<evidence type="ECO:0000313" key="3">
    <source>
        <dbReference type="Proteomes" id="UP001422759"/>
    </source>
</evidence>